<dbReference type="AlphaFoldDB" id="A0A845G648"/>
<name>A0A845G648_9BURK</name>
<gene>
    <name evidence="1" type="ORF">GTP91_23695</name>
</gene>
<dbReference type="Proteomes" id="UP000470302">
    <property type="component" value="Unassembled WGS sequence"/>
</dbReference>
<evidence type="ECO:0000313" key="1">
    <source>
        <dbReference type="EMBL" id="MYM90163.1"/>
    </source>
</evidence>
<evidence type="ECO:0000313" key="2">
    <source>
        <dbReference type="Proteomes" id="UP000470302"/>
    </source>
</evidence>
<reference evidence="1 2" key="1">
    <citation type="submission" date="2020-01" db="EMBL/GenBank/DDBJ databases">
        <title>Novel species isolated from a subtropical stream in China.</title>
        <authorList>
            <person name="Lu H."/>
        </authorList>
    </citation>
    <scope>NUCLEOTIDE SEQUENCE [LARGE SCALE GENOMIC DNA]</scope>
    <source>
        <strain evidence="1 2">FT82W</strain>
    </source>
</reference>
<dbReference type="EMBL" id="WWCW01000106">
    <property type="protein sequence ID" value="MYM90163.1"/>
    <property type="molecule type" value="Genomic_DNA"/>
</dbReference>
<sequence length="82" mass="9127">MRLTERLPQVGVVSFSFARLGLGLLGRRTSYGRFSRRLGLSTQAAGQFDVDLGELLFEQFNFALSGGQLRRQCLVGARYLLS</sequence>
<accession>A0A845G648</accession>
<dbReference type="RefSeq" id="WP_161098975.1">
    <property type="nucleotide sequence ID" value="NZ_WWCW01000106.1"/>
</dbReference>
<protein>
    <submittedName>
        <fullName evidence="1">Uncharacterized protein</fullName>
    </submittedName>
</protein>
<comment type="caution">
    <text evidence="1">The sequence shown here is derived from an EMBL/GenBank/DDBJ whole genome shotgun (WGS) entry which is preliminary data.</text>
</comment>
<proteinExistence type="predicted"/>
<organism evidence="1 2">
    <name type="scientific">Duganella vulcania</name>
    <dbReference type="NCBI Taxonomy" id="2692166"/>
    <lineage>
        <taxon>Bacteria</taxon>
        <taxon>Pseudomonadati</taxon>
        <taxon>Pseudomonadota</taxon>
        <taxon>Betaproteobacteria</taxon>
        <taxon>Burkholderiales</taxon>
        <taxon>Oxalobacteraceae</taxon>
        <taxon>Telluria group</taxon>
        <taxon>Duganella</taxon>
    </lineage>
</organism>